<proteinExistence type="predicted"/>
<protein>
    <submittedName>
        <fullName evidence="1">Uncharacterized protein</fullName>
    </submittedName>
</protein>
<accession>A0A6J5JQ48</accession>
<dbReference type="AlphaFoldDB" id="A0A6J5JQ48"/>
<dbReference type="EMBL" id="CABWIK020000046">
    <property type="protein sequence ID" value="CAB3973331.1"/>
    <property type="molecule type" value="Genomic_DNA"/>
</dbReference>
<name>A0A6J5JQ48_9BURK</name>
<gene>
    <name evidence="1" type="ORF">BCO9919_05718</name>
</gene>
<evidence type="ECO:0000313" key="2">
    <source>
        <dbReference type="Proteomes" id="UP000494322"/>
    </source>
</evidence>
<dbReference type="Proteomes" id="UP000494322">
    <property type="component" value="Unassembled WGS sequence"/>
</dbReference>
<sequence length="539" mass="55058">MVGPICASPLGPGPCAQLKMFIAMRQVAEQEFQLRQISNAPGLGATCIGPLGPAPCDAVRGYMMGATVGVDPSQAPNARQVNVVTNLGGTGVGALCDGPAGKIPCTLVGQISLDRIGGSTPSQSSFGLPPGIANVQQLAAECAKRVGVDVGAFAGCTGQQVVLPKNQQDVLNCAIQNTTASGFGACAAPKLGLALSNDQLQLVRCAMTGDGSENAFKSCIGGTLENRMINGDARALLDCAQSANGQSATFASCASRRLLSESQRAILDCAVSAQDATSFSLCASPNVGVKLSDDQRVVAQCAMRTKGDPDAFAQCAGSAFLGKNLGPKEQAVLGCAASANGDMTKFASCSAGPLLGNNLSREQQVAIQCAAESHGDAGGWAACAGANMFNLQLNPEQQIAVQCVVQTGGQPYAAAGCMASRLTMRELSKCLTDGVGGDGCFGDSNDLVGRNGWVARTMGQITGGPNSVINNPNQIWGGDNSFVRNPGQIFGGDNSFVRNPGQIFGGSNSVFHNPGQLLPQPRPLQIGSVGGKRICLPWC</sequence>
<evidence type="ECO:0000313" key="1">
    <source>
        <dbReference type="EMBL" id="CAB3973331.1"/>
    </source>
</evidence>
<reference evidence="1 2" key="1">
    <citation type="submission" date="2020-04" db="EMBL/GenBank/DDBJ databases">
        <authorList>
            <person name="Depoorter E."/>
        </authorList>
    </citation>
    <scope>NUCLEOTIDE SEQUENCE [LARGE SCALE GENOMIC DNA]</scope>
    <source>
        <strain evidence="1 2">BCC0132</strain>
    </source>
</reference>
<organism evidence="1 2">
    <name type="scientific">Burkholderia cenocepacia</name>
    <dbReference type="NCBI Taxonomy" id="95486"/>
    <lineage>
        <taxon>Bacteria</taxon>
        <taxon>Pseudomonadati</taxon>
        <taxon>Pseudomonadota</taxon>
        <taxon>Betaproteobacteria</taxon>
        <taxon>Burkholderiales</taxon>
        <taxon>Burkholderiaceae</taxon>
        <taxon>Burkholderia</taxon>
        <taxon>Burkholderia cepacia complex</taxon>
    </lineage>
</organism>